<dbReference type="PATRIC" id="fig|43675.28.peg.1736"/>
<dbReference type="RefSeq" id="WP_005506080.1">
    <property type="nucleotide sequence ID" value="NZ_AP014938.1"/>
</dbReference>
<dbReference type="AlphaFoldDB" id="A0A0K2S1E6"/>
<reference evidence="4" key="2">
    <citation type="submission" date="2015-08" db="EMBL/GenBank/DDBJ databases">
        <title>Complete genome sequence of Rothia mucilaginosa strain NUM-Rm6536.</title>
        <authorList>
            <person name="Nambu T."/>
        </authorList>
    </citation>
    <scope>NUCLEOTIDE SEQUENCE [LARGE SCALE GENOMIC DNA]</scope>
    <source>
        <strain evidence="4">NUM-Rm6536</strain>
    </source>
</reference>
<proteinExistence type="predicted"/>
<reference evidence="1" key="1">
    <citation type="submission" date="2015-08" db="EMBL/GenBank/DDBJ databases">
        <title>Complete DNA Sequence of Pseudomonas syringae pv. actinidiae, the Causal Agent of Kiwifruit Canker Disease.</title>
        <authorList>
            <person name="Rikkerink E.H.A."/>
            <person name="Fineran P.C."/>
        </authorList>
    </citation>
    <scope>NUCLEOTIDE SEQUENCE</scope>
    <source>
        <strain evidence="1">NUM-Rm6536</strain>
    </source>
</reference>
<dbReference type="Proteomes" id="UP000756427">
    <property type="component" value="Unassembled WGS sequence"/>
</dbReference>
<dbReference type="Proteomes" id="UP000066203">
    <property type="component" value="Chromosome"/>
</dbReference>
<name>A0A0K2S1E6_9MICC</name>
<evidence type="ECO:0000313" key="4">
    <source>
        <dbReference type="Proteomes" id="UP000066203"/>
    </source>
</evidence>
<accession>A0A0K2S1E6</accession>
<organism evidence="1">
    <name type="scientific">Rothia mucilaginosa</name>
    <dbReference type="NCBI Taxonomy" id="43675"/>
    <lineage>
        <taxon>Bacteria</taxon>
        <taxon>Bacillati</taxon>
        <taxon>Actinomycetota</taxon>
        <taxon>Actinomycetes</taxon>
        <taxon>Micrococcales</taxon>
        <taxon>Micrococcaceae</taxon>
        <taxon>Rothia</taxon>
    </lineage>
</organism>
<protein>
    <submittedName>
        <fullName evidence="2">Acetone carboxylase</fullName>
    </submittedName>
</protein>
<sequence>MDLLGSLSQDAQPEYAKCSRKGCQQAAEFQLLWNNPKVHTPERRKIWLACSEHVGWLENYLREREFWKQTLPFEG</sequence>
<reference evidence="2" key="3">
    <citation type="submission" date="2020-04" db="EMBL/GenBank/DDBJ databases">
        <title>Deep metagenomics examines the oral microbiome during advanced dental caries in children, revealing novel taxa and co-occurrences with host molecules.</title>
        <authorList>
            <person name="Baker J.L."/>
            <person name="Morton J.T."/>
            <person name="Dinis M."/>
            <person name="Alvarez R."/>
            <person name="Tran N.C."/>
            <person name="Knight R."/>
            <person name="Edlund A."/>
        </authorList>
    </citation>
    <scope>NUCLEOTIDE SEQUENCE</scope>
    <source>
        <strain evidence="2">JCVI_44_bin.2</strain>
        <strain evidence="3">JCVI_47_bin.3</strain>
    </source>
</reference>
<evidence type="ECO:0000313" key="1">
    <source>
        <dbReference type="EMBL" id="BAS20941.1"/>
    </source>
</evidence>
<dbReference type="EMBL" id="AP014938">
    <property type="protein sequence ID" value="BAS20941.1"/>
    <property type="molecule type" value="Genomic_DNA"/>
</dbReference>
<evidence type="ECO:0000313" key="3">
    <source>
        <dbReference type="EMBL" id="MBF1673471.1"/>
    </source>
</evidence>
<dbReference type="EMBL" id="JABZXR010000096">
    <property type="protein sequence ID" value="MBF1664775.1"/>
    <property type="molecule type" value="Genomic_DNA"/>
</dbReference>
<evidence type="ECO:0000313" key="2">
    <source>
        <dbReference type="EMBL" id="MBF1664775.1"/>
    </source>
</evidence>
<dbReference type="EMBL" id="JABZXS010000048">
    <property type="protein sequence ID" value="MBF1673471.1"/>
    <property type="molecule type" value="Genomic_DNA"/>
</dbReference>
<gene>
    <name evidence="2" type="ORF">HXO64_09620</name>
    <name evidence="3" type="ORF">HXO65_04610</name>
    <name evidence="1" type="ORF">RM6536_1694</name>
</gene>
<dbReference type="Proteomes" id="UP000785653">
    <property type="component" value="Unassembled WGS sequence"/>
</dbReference>